<comment type="caution">
    <text evidence="1">The sequence shown here is derived from an EMBL/GenBank/DDBJ whole genome shotgun (WGS) entry which is preliminary data.</text>
</comment>
<sequence>MHASTDNQITTPPNQKFFLAPQFPLQRQYEALRAFFVDEEPSAEVARRFGYSAGAFRVLCHQFRHNPEKRASFFRQPQRGPQSAPLRDRVRDLAVAMRKRNLSVYDMQRELTAAGHSISINSLIILLREEGFSRLPRRADEERPPTVKPEVAEVADVRRLDLSPRGFRTPLAGLFLFVPLLDRIDLPSVVTTARLPGSKMIPAAQAVASLLALKLIGAERKSHVMDLVMDQAIALFAGINVVPKRSYLAAYSSRIDHKACLRFMDAWLQQVERAGLAHGSSFDLDFHSVPANSAEEPLEKHYVSSRSRSQKGILVFLARDAAQGVLRYANAGVTKSEHAGEILQFVQFWKRHTGKLPSELVFDSQLTTYEKLSELNREGIFFITLRRRSRQMLHQIYRQPDSAWRRISLPALTRIYRNPKVLEEHVTLSGYDGELRQLTVMELGHE</sequence>
<name>A0A7V8NQG1_9BACT</name>
<evidence type="ECO:0008006" key="3">
    <source>
        <dbReference type="Google" id="ProtNLM"/>
    </source>
</evidence>
<dbReference type="EMBL" id="JACDQQ010001053">
    <property type="protein sequence ID" value="MBA0085491.1"/>
    <property type="molecule type" value="Genomic_DNA"/>
</dbReference>
<accession>A0A7V8NQG1</accession>
<dbReference type="AlphaFoldDB" id="A0A7V8NQG1"/>
<evidence type="ECO:0000313" key="1">
    <source>
        <dbReference type="EMBL" id="MBA0085491.1"/>
    </source>
</evidence>
<gene>
    <name evidence="1" type="ORF">HRJ53_10885</name>
</gene>
<proteinExistence type="predicted"/>
<organism evidence="1 2">
    <name type="scientific">Candidatus Acidiferrum panamense</name>
    <dbReference type="NCBI Taxonomy" id="2741543"/>
    <lineage>
        <taxon>Bacteria</taxon>
        <taxon>Pseudomonadati</taxon>
        <taxon>Acidobacteriota</taxon>
        <taxon>Terriglobia</taxon>
        <taxon>Candidatus Acidiferrales</taxon>
        <taxon>Candidatus Acidiferrum</taxon>
    </lineage>
</organism>
<evidence type="ECO:0000313" key="2">
    <source>
        <dbReference type="Proteomes" id="UP000567293"/>
    </source>
</evidence>
<dbReference type="Proteomes" id="UP000567293">
    <property type="component" value="Unassembled WGS sequence"/>
</dbReference>
<reference evidence="1" key="1">
    <citation type="submission" date="2020-06" db="EMBL/GenBank/DDBJ databases">
        <title>Legume-microbial interactions unlock mineral nutrients during tropical forest succession.</title>
        <authorList>
            <person name="Epihov D.Z."/>
        </authorList>
    </citation>
    <scope>NUCLEOTIDE SEQUENCE [LARGE SCALE GENOMIC DNA]</scope>
    <source>
        <strain evidence="1">Pan2503</strain>
    </source>
</reference>
<feature type="non-terminal residue" evidence="1">
    <location>
        <position position="446"/>
    </location>
</feature>
<keyword evidence="2" id="KW-1185">Reference proteome</keyword>
<protein>
    <recommendedName>
        <fullName evidence="3">Transposase</fullName>
    </recommendedName>
</protein>